<feature type="region of interest" description="Disordered" evidence="1">
    <location>
        <begin position="1"/>
        <end position="98"/>
    </location>
</feature>
<dbReference type="AlphaFoldDB" id="A0A0G0MJ62"/>
<comment type="caution">
    <text evidence="2">The sequence shown here is derived from an EMBL/GenBank/DDBJ whole genome shotgun (WGS) entry which is preliminary data.</text>
</comment>
<accession>A0A0G0MJ62</accession>
<sequence length="98" mass="11176">GEEAEVAPTQGSESRPKSVGKEKIEEAEEKLEEAEKPGTIPEWAKAHRDERRVVEKPEDKIPEKPKKIEEPKEKAVEELPLPKPKPNDDPNYWGKKLN</sequence>
<dbReference type="Proteomes" id="UP000034498">
    <property type="component" value="Unassembled WGS sequence"/>
</dbReference>
<evidence type="ECO:0000256" key="1">
    <source>
        <dbReference type="SAM" id="MobiDB-lite"/>
    </source>
</evidence>
<evidence type="ECO:0000313" key="3">
    <source>
        <dbReference type="Proteomes" id="UP000034498"/>
    </source>
</evidence>
<dbReference type="EMBL" id="LBUX01000026">
    <property type="protein sequence ID" value="KKQ73769.1"/>
    <property type="molecule type" value="Genomic_DNA"/>
</dbReference>
<protein>
    <submittedName>
        <fullName evidence="2">Uncharacterized protein</fullName>
    </submittedName>
</protein>
<feature type="non-terminal residue" evidence="2">
    <location>
        <position position="1"/>
    </location>
</feature>
<gene>
    <name evidence="2" type="ORF">US94_C0026G0016</name>
</gene>
<feature type="compositionally biased region" description="Basic and acidic residues" evidence="1">
    <location>
        <begin position="14"/>
        <end position="24"/>
    </location>
</feature>
<feature type="compositionally biased region" description="Basic and acidic residues" evidence="1">
    <location>
        <begin position="44"/>
        <end position="77"/>
    </location>
</feature>
<organism evidence="2 3">
    <name type="scientific">Berkelbacteria bacterium GW2011_GWB1_38_5</name>
    <dbReference type="NCBI Taxonomy" id="1618336"/>
    <lineage>
        <taxon>Bacteria</taxon>
        <taxon>Candidatus Berkelbacteria</taxon>
    </lineage>
</organism>
<proteinExistence type="predicted"/>
<name>A0A0G0MJ62_9BACT</name>
<reference evidence="2 3" key="1">
    <citation type="journal article" date="2015" name="Nature">
        <title>rRNA introns, odd ribosomes, and small enigmatic genomes across a large radiation of phyla.</title>
        <authorList>
            <person name="Brown C.T."/>
            <person name="Hug L.A."/>
            <person name="Thomas B.C."/>
            <person name="Sharon I."/>
            <person name="Castelle C.J."/>
            <person name="Singh A."/>
            <person name="Wilkins M.J."/>
            <person name="Williams K.H."/>
            <person name="Banfield J.F."/>
        </authorList>
    </citation>
    <scope>NUCLEOTIDE SEQUENCE [LARGE SCALE GENOMIC DNA]</scope>
</reference>
<evidence type="ECO:0000313" key="2">
    <source>
        <dbReference type="EMBL" id="KKQ73769.1"/>
    </source>
</evidence>